<dbReference type="GO" id="GO:0006226">
    <property type="term" value="P:dUMP biosynthetic process"/>
    <property type="evidence" value="ECO:0007669"/>
    <property type="project" value="UniProtKB-UniRule"/>
</dbReference>
<dbReference type="OrthoDB" id="9780202at2"/>
<feature type="active site" description="Proton donor/acceptor" evidence="3">
    <location>
        <position position="121"/>
    </location>
</feature>
<keyword evidence="3" id="KW-0547">Nucleotide-binding</keyword>
<dbReference type="GO" id="GO:0033973">
    <property type="term" value="F:dCTP deaminase (dUMP-forming) activity"/>
    <property type="evidence" value="ECO:0007669"/>
    <property type="project" value="UniProtKB-UniRule"/>
</dbReference>
<feature type="binding site" evidence="3">
    <location>
        <position position="155"/>
    </location>
    <ligand>
        <name>dCTP</name>
        <dbReference type="ChEBI" id="CHEBI:61481"/>
    </ligand>
</feature>
<comment type="pathway">
    <text evidence="3">Pyrimidine metabolism; dUMP biosynthesis; dUMP from dCTP: step 1/1.</text>
</comment>
<dbReference type="PANTHER" id="PTHR42680:SF3">
    <property type="entry name" value="DCTP DEAMINASE"/>
    <property type="match status" value="1"/>
</dbReference>
<feature type="binding site" evidence="3">
    <location>
        <begin position="93"/>
        <end position="98"/>
    </location>
    <ligand>
        <name>dCTP</name>
        <dbReference type="ChEBI" id="CHEBI:61481"/>
    </ligand>
</feature>
<dbReference type="RefSeq" id="WP_135763926.1">
    <property type="nucleotide sequence ID" value="NZ_RQHV01000042.1"/>
</dbReference>
<evidence type="ECO:0000256" key="1">
    <source>
        <dbReference type="ARBA" id="ARBA00022801"/>
    </source>
</evidence>
<evidence type="ECO:0000313" key="4">
    <source>
        <dbReference type="EMBL" id="TGN11173.1"/>
    </source>
</evidence>
<name>A0A4R9LRL6_9LEPT</name>
<comment type="similarity">
    <text evidence="3">Belongs to the dCTP deaminase family.</text>
</comment>
<dbReference type="GO" id="GO:0015949">
    <property type="term" value="P:nucleobase-containing small molecule interconversion"/>
    <property type="evidence" value="ECO:0007669"/>
    <property type="project" value="TreeGrafter"/>
</dbReference>
<organism evidence="4 5">
    <name type="scientific">Leptospira ilyithenensis</name>
    <dbReference type="NCBI Taxonomy" id="2484901"/>
    <lineage>
        <taxon>Bacteria</taxon>
        <taxon>Pseudomonadati</taxon>
        <taxon>Spirochaetota</taxon>
        <taxon>Spirochaetia</taxon>
        <taxon>Leptospirales</taxon>
        <taxon>Leptospiraceae</taxon>
        <taxon>Leptospira</taxon>
    </lineage>
</organism>
<dbReference type="Gene3D" id="2.70.40.10">
    <property type="match status" value="1"/>
</dbReference>
<dbReference type="InterPro" id="IPR011962">
    <property type="entry name" value="dCTP_deaminase"/>
</dbReference>
<keyword evidence="2 3" id="KW-0546">Nucleotide metabolism</keyword>
<reference evidence="4" key="1">
    <citation type="journal article" date="2019" name="PLoS Negl. Trop. Dis.">
        <title>Revisiting the worldwide diversity of Leptospira species in the environment.</title>
        <authorList>
            <person name="Vincent A.T."/>
            <person name="Schiettekatte O."/>
            <person name="Bourhy P."/>
            <person name="Veyrier F.J."/>
            <person name="Picardeau M."/>
        </authorList>
    </citation>
    <scope>NUCLEOTIDE SEQUENCE [LARGE SCALE GENOMIC DNA]</scope>
    <source>
        <strain evidence="4">201400974</strain>
    </source>
</reference>
<dbReference type="NCBIfam" id="TIGR02274">
    <property type="entry name" value="dCTP_deam"/>
    <property type="match status" value="1"/>
</dbReference>
<comment type="caution">
    <text evidence="4">The sequence shown here is derived from an EMBL/GenBank/DDBJ whole genome shotgun (WGS) entry which is preliminary data.</text>
</comment>
<feature type="binding site" evidence="3">
    <location>
        <position position="111"/>
    </location>
    <ligand>
        <name>dCTP</name>
        <dbReference type="ChEBI" id="CHEBI:61481"/>
    </ligand>
</feature>
<dbReference type="GO" id="GO:0006229">
    <property type="term" value="P:dUTP biosynthetic process"/>
    <property type="evidence" value="ECO:0007669"/>
    <property type="project" value="InterPro"/>
</dbReference>
<keyword evidence="1 3" id="KW-0378">Hydrolase</keyword>
<dbReference type="AlphaFoldDB" id="A0A4R9LRL6"/>
<proteinExistence type="inferred from homology"/>
<keyword evidence="5" id="KW-1185">Reference proteome</keyword>
<feature type="site" description="Important for bifunctional activity" evidence="3">
    <location>
        <begin position="108"/>
        <end position="109"/>
    </location>
</feature>
<dbReference type="GO" id="GO:0008829">
    <property type="term" value="F:dCTP deaminase activity"/>
    <property type="evidence" value="ECO:0007669"/>
    <property type="project" value="InterPro"/>
</dbReference>
<comment type="subunit">
    <text evidence="3">Homotrimer.</text>
</comment>
<dbReference type="GO" id="GO:0000166">
    <property type="term" value="F:nucleotide binding"/>
    <property type="evidence" value="ECO:0007669"/>
    <property type="project" value="UniProtKB-KW"/>
</dbReference>
<evidence type="ECO:0000256" key="2">
    <source>
        <dbReference type="ARBA" id="ARBA00023080"/>
    </source>
</evidence>
<dbReference type="EMBL" id="RQHV01000042">
    <property type="protein sequence ID" value="TGN11173.1"/>
    <property type="molecule type" value="Genomic_DNA"/>
</dbReference>
<dbReference type="UniPathway" id="UPA00610">
    <property type="reaction ID" value="UER00667"/>
</dbReference>
<comment type="caution">
    <text evidence="3">Lacks conserved residue(s) required for the propagation of feature annotation.</text>
</comment>
<comment type="function">
    <text evidence="3">Bifunctional enzyme that catalyzes both the deamination of dCTP to dUTP and the hydrolysis of dUTP to dUMP without releasing the toxic dUTP intermediate.</text>
</comment>
<dbReference type="Proteomes" id="UP000298264">
    <property type="component" value="Unassembled WGS sequence"/>
</dbReference>
<sequence length="174" mass="19768">MILTGREILKKLGTDIKIEPYNPDLLNPNSYNLCLDKDLLVYSSFPLDMKKPNPVEKLTIPEEGLLLEPGKLYLGRTIEYTETHNLVPMLEGRSSIGRLGMFVHITAGFGDVGFKGFWTLEIQVIHPLRVYSGVQICQIFYHTVAGEIEEYKSGKYQGNQGIQPSLLYKDFEKK</sequence>
<gene>
    <name evidence="3" type="primary">dcd</name>
    <name evidence="4" type="ORF">EHS11_08460</name>
</gene>
<dbReference type="InterPro" id="IPR033704">
    <property type="entry name" value="dUTPase_trimeric"/>
</dbReference>
<dbReference type="CDD" id="cd07557">
    <property type="entry name" value="trimeric_dUTPase"/>
    <property type="match status" value="1"/>
</dbReference>
<feature type="binding site" evidence="3">
    <location>
        <position position="151"/>
    </location>
    <ligand>
        <name>dCTP</name>
        <dbReference type="ChEBI" id="CHEBI:61481"/>
    </ligand>
</feature>
<protein>
    <recommendedName>
        <fullName evidence="3">dCTP deaminase, dUMP-forming</fullName>
        <ecNumber evidence="3">3.5.4.30</ecNumber>
    </recommendedName>
    <alternativeName>
        <fullName evidence="3">Bifunctional dCTP deaminase:dUTPase</fullName>
    </alternativeName>
    <alternativeName>
        <fullName evidence="3">DCD-DUT</fullName>
    </alternativeName>
</protein>
<dbReference type="InterPro" id="IPR036157">
    <property type="entry name" value="dUTPase-like_sf"/>
</dbReference>
<dbReference type="Pfam" id="PF22769">
    <property type="entry name" value="DCD"/>
    <property type="match status" value="1"/>
</dbReference>
<feature type="binding site" evidence="3">
    <location>
        <position position="138"/>
    </location>
    <ligand>
        <name>dCTP</name>
        <dbReference type="ChEBI" id="CHEBI:61481"/>
    </ligand>
</feature>
<dbReference type="PANTHER" id="PTHR42680">
    <property type="entry name" value="DCTP DEAMINASE"/>
    <property type="match status" value="1"/>
</dbReference>
<dbReference type="SUPFAM" id="SSF51283">
    <property type="entry name" value="dUTPase-like"/>
    <property type="match status" value="1"/>
</dbReference>
<feature type="binding site" evidence="3">
    <location>
        <begin position="119"/>
        <end position="121"/>
    </location>
    <ligand>
        <name>dCTP</name>
        <dbReference type="ChEBI" id="CHEBI:61481"/>
    </ligand>
</feature>
<evidence type="ECO:0000313" key="5">
    <source>
        <dbReference type="Proteomes" id="UP000298264"/>
    </source>
</evidence>
<accession>A0A4R9LRL6</accession>
<comment type="catalytic activity">
    <reaction evidence="3">
        <text>dCTP + 2 H2O = dUMP + NH4(+) + diphosphate</text>
        <dbReference type="Rhea" id="RHEA:19205"/>
        <dbReference type="ChEBI" id="CHEBI:15377"/>
        <dbReference type="ChEBI" id="CHEBI:28938"/>
        <dbReference type="ChEBI" id="CHEBI:33019"/>
        <dbReference type="ChEBI" id="CHEBI:61481"/>
        <dbReference type="ChEBI" id="CHEBI:246422"/>
        <dbReference type="EC" id="3.5.4.30"/>
    </reaction>
</comment>
<dbReference type="EC" id="3.5.4.30" evidence="3"/>
<dbReference type="HAMAP" id="MF_00146">
    <property type="entry name" value="dCTP_deaminase"/>
    <property type="match status" value="1"/>
</dbReference>
<evidence type="ECO:0000256" key="3">
    <source>
        <dbReference type="HAMAP-Rule" id="MF_00146"/>
    </source>
</evidence>